<feature type="region of interest" description="Disordered" evidence="1">
    <location>
        <begin position="109"/>
        <end position="163"/>
    </location>
</feature>
<dbReference type="OMA" id="DITTEEW"/>
<proteinExistence type="predicted"/>
<dbReference type="InterPro" id="IPR036875">
    <property type="entry name" value="Znf_CCHC_sf"/>
</dbReference>
<dbReference type="Gene3D" id="4.10.60.10">
    <property type="entry name" value="Zinc finger, CCHC-type"/>
    <property type="match status" value="1"/>
</dbReference>
<feature type="domain" description="CCHC-type" evidence="2">
    <location>
        <begin position="173"/>
        <end position="189"/>
    </location>
</feature>
<dbReference type="HOGENOM" id="CLU_035540_6_0_1"/>
<dbReference type="eggNOG" id="ENOG502S5IY">
    <property type="taxonomic scope" value="Eukaryota"/>
</dbReference>
<dbReference type="Gene3D" id="3.10.10.10">
    <property type="entry name" value="HIV Type 1 Reverse Transcriptase, subunit A, domain 1"/>
    <property type="match status" value="1"/>
</dbReference>
<dbReference type="PANTHER" id="PTHR37984">
    <property type="entry name" value="PROTEIN CBG26694"/>
    <property type="match status" value="1"/>
</dbReference>
<dbReference type="Proteomes" id="UP000014500">
    <property type="component" value="Unassembled WGS sequence"/>
</dbReference>
<reference evidence="3" key="2">
    <citation type="submission" date="2015-02" db="UniProtKB">
        <authorList>
            <consortium name="EnsemblMetazoa"/>
        </authorList>
    </citation>
    <scope>IDENTIFICATION</scope>
</reference>
<dbReference type="STRING" id="126957.T1IK34"/>
<dbReference type="EMBL" id="AFFK01014969">
    <property type="status" value="NOT_ANNOTATED_CDS"/>
    <property type="molecule type" value="Genomic_DNA"/>
</dbReference>
<sequence>MKIYQCPAPLEVAERARFDYRVQQPQESIAQFNVALHAMLQHCNFGDQLTTRLRDRLVSGIRSESIRKSLYVMKNNLTYEKALESALELATSEVGNFPAAQLQTHFTAPKQQLQQQQQFKLSNNTQGRHKRSSKPYNSSTSTRNMGTTRNTHNLSNASTSTRNMGTTRNTQYACLSCGSSTHLRPQCPHKDATCNGCGKHGHIKPVCMSGGAKSAHRVKTVQMQEDLSFYNIRCSDVPVNNVTFTRTKSMMLTVNIANVSLPIEIDTGAAATIIFKQCFNAHFSSFHLEKIPMKVSAYDGHALPMAGVCVVPVKFELPLCVARIGAVPLLGRDWLSHFGLLDDFATCADVDIHAIQPSASAIATSADTSSKALANLLAKHAHVFRDEIRCSKFLWTTVHIDIDSSINPIFLKAYPVPIAIKELVEAELRRLQSLGIISPVAASRWATPIMRLPSCMLRKVTAAAQLTHSRTHFERDSLSAKGVY</sequence>
<dbReference type="InterPro" id="IPR001878">
    <property type="entry name" value="Znf_CCHC"/>
</dbReference>
<protein>
    <recommendedName>
        <fullName evidence="2">CCHC-type domain-containing protein</fullName>
    </recommendedName>
</protein>
<dbReference type="SUPFAM" id="SSF57756">
    <property type="entry name" value="Retrovirus zinc finger-like domains"/>
    <property type="match status" value="1"/>
</dbReference>
<dbReference type="SMART" id="SM00343">
    <property type="entry name" value="ZnF_C2HC"/>
    <property type="match status" value="2"/>
</dbReference>
<evidence type="ECO:0000313" key="4">
    <source>
        <dbReference type="Proteomes" id="UP000014500"/>
    </source>
</evidence>
<dbReference type="PANTHER" id="PTHR37984:SF13">
    <property type="entry name" value="RIBONUCLEASE H"/>
    <property type="match status" value="1"/>
</dbReference>
<feature type="domain" description="CCHC-type" evidence="2">
    <location>
        <begin position="193"/>
        <end position="209"/>
    </location>
</feature>
<dbReference type="GO" id="GO:0003676">
    <property type="term" value="F:nucleic acid binding"/>
    <property type="evidence" value="ECO:0007669"/>
    <property type="project" value="InterPro"/>
</dbReference>
<dbReference type="SUPFAM" id="SSF50630">
    <property type="entry name" value="Acid proteases"/>
    <property type="match status" value="1"/>
</dbReference>
<dbReference type="GO" id="GO:0071897">
    <property type="term" value="P:DNA biosynthetic process"/>
    <property type="evidence" value="ECO:0007669"/>
    <property type="project" value="UniProtKB-ARBA"/>
</dbReference>
<dbReference type="AlphaFoldDB" id="T1IK34"/>
<feature type="compositionally biased region" description="Polar residues" evidence="1">
    <location>
        <begin position="134"/>
        <end position="163"/>
    </location>
</feature>
<dbReference type="InterPro" id="IPR050951">
    <property type="entry name" value="Retrovirus_Pol_polyprotein"/>
</dbReference>
<dbReference type="SUPFAM" id="SSF56672">
    <property type="entry name" value="DNA/RNA polymerases"/>
    <property type="match status" value="1"/>
</dbReference>
<accession>T1IK34</accession>
<dbReference type="InterPro" id="IPR043502">
    <property type="entry name" value="DNA/RNA_pol_sf"/>
</dbReference>
<dbReference type="PhylomeDB" id="T1IK34"/>
<reference evidence="4" key="1">
    <citation type="submission" date="2011-05" db="EMBL/GenBank/DDBJ databases">
        <authorList>
            <person name="Richards S.R."/>
            <person name="Qu J."/>
            <person name="Jiang H."/>
            <person name="Jhangiani S.N."/>
            <person name="Agravi P."/>
            <person name="Goodspeed R."/>
            <person name="Gross S."/>
            <person name="Mandapat C."/>
            <person name="Jackson L."/>
            <person name="Mathew T."/>
            <person name="Pu L."/>
            <person name="Thornton R."/>
            <person name="Saada N."/>
            <person name="Wilczek-Boney K.B."/>
            <person name="Lee S."/>
            <person name="Kovar C."/>
            <person name="Wu Y."/>
            <person name="Scherer S.E."/>
            <person name="Worley K.C."/>
            <person name="Muzny D.M."/>
            <person name="Gibbs R."/>
        </authorList>
    </citation>
    <scope>NUCLEOTIDE SEQUENCE</scope>
    <source>
        <strain evidence="4">Brora</strain>
    </source>
</reference>
<dbReference type="InterPro" id="IPR021109">
    <property type="entry name" value="Peptidase_aspartic_dom_sf"/>
</dbReference>
<keyword evidence="4" id="KW-1185">Reference proteome</keyword>
<dbReference type="GO" id="GO:0008270">
    <property type="term" value="F:zinc ion binding"/>
    <property type="evidence" value="ECO:0007669"/>
    <property type="project" value="InterPro"/>
</dbReference>
<organism evidence="3 4">
    <name type="scientific">Strigamia maritima</name>
    <name type="common">European centipede</name>
    <name type="synonym">Geophilus maritimus</name>
    <dbReference type="NCBI Taxonomy" id="126957"/>
    <lineage>
        <taxon>Eukaryota</taxon>
        <taxon>Metazoa</taxon>
        <taxon>Ecdysozoa</taxon>
        <taxon>Arthropoda</taxon>
        <taxon>Myriapoda</taxon>
        <taxon>Chilopoda</taxon>
        <taxon>Pleurostigmophora</taxon>
        <taxon>Geophilomorpha</taxon>
        <taxon>Linotaeniidae</taxon>
        <taxon>Strigamia</taxon>
    </lineage>
</organism>
<name>T1IK34_STRMM</name>
<dbReference type="Gene3D" id="2.40.70.10">
    <property type="entry name" value="Acid Proteases"/>
    <property type="match status" value="1"/>
</dbReference>
<evidence type="ECO:0000256" key="1">
    <source>
        <dbReference type="SAM" id="MobiDB-lite"/>
    </source>
</evidence>
<evidence type="ECO:0000259" key="2">
    <source>
        <dbReference type="SMART" id="SM00343"/>
    </source>
</evidence>
<evidence type="ECO:0000313" key="3">
    <source>
        <dbReference type="EnsemblMetazoa" id="SMAR001270-PA"/>
    </source>
</evidence>
<dbReference type="EnsemblMetazoa" id="SMAR001270-RA">
    <property type="protein sequence ID" value="SMAR001270-PA"/>
    <property type="gene ID" value="SMAR001270"/>
</dbReference>